<dbReference type="Pfam" id="PF00076">
    <property type="entry name" value="RRM_1"/>
    <property type="match status" value="1"/>
</dbReference>
<dbReference type="Gene3D" id="3.30.70.330">
    <property type="match status" value="2"/>
</dbReference>
<keyword evidence="1" id="KW-0694">RNA-binding</keyword>
<feature type="domain" description="RRM" evidence="3">
    <location>
        <begin position="542"/>
        <end position="622"/>
    </location>
</feature>
<evidence type="ECO:0000313" key="4">
    <source>
        <dbReference type="EMBL" id="KIM70170.1"/>
    </source>
</evidence>
<dbReference type="InterPro" id="IPR050907">
    <property type="entry name" value="SRSF"/>
</dbReference>
<dbReference type="HOGENOM" id="CLU_009048_0_0_1"/>
<reference evidence="5" key="2">
    <citation type="submission" date="2015-01" db="EMBL/GenBank/DDBJ databases">
        <title>Evolutionary Origins and Diversification of the Mycorrhizal Mutualists.</title>
        <authorList>
            <consortium name="DOE Joint Genome Institute"/>
            <consortium name="Mycorrhizal Genomics Consortium"/>
            <person name="Kohler A."/>
            <person name="Kuo A."/>
            <person name="Nagy L.G."/>
            <person name="Floudas D."/>
            <person name="Copeland A."/>
            <person name="Barry K.W."/>
            <person name="Cichocki N."/>
            <person name="Veneault-Fourrey C."/>
            <person name="LaButti K."/>
            <person name="Lindquist E.A."/>
            <person name="Lipzen A."/>
            <person name="Lundell T."/>
            <person name="Morin E."/>
            <person name="Murat C."/>
            <person name="Riley R."/>
            <person name="Ohm R."/>
            <person name="Sun H."/>
            <person name="Tunlid A."/>
            <person name="Henrissat B."/>
            <person name="Grigoriev I.V."/>
            <person name="Hibbett D.S."/>
            <person name="Martin F."/>
        </authorList>
    </citation>
    <scope>NUCLEOTIDE SEQUENCE [LARGE SCALE GENOMIC DNA]</scope>
    <source>
        <strain evidence="5">Foug A</strain>
    </source>
</reference>
<accession>A0A0C3EBU7</accession>
<feature type="region of interest" description="Disordered" evidence="2">
    <location>
        <begin position="705"/>
        <end position="732"/>
    </location>
</feature>
<feature type="region of interest" description="Disordered" evidence="2">
    <location>
        <begin position="975"/>
        <end position="1041"/>
    </location>
</feature>
<gene>
    <name evidence="4" type="ORF">SCLCIDRAFT_1207472</name>
</gene>
<dbReference type="CDD" id="cd00590">
    <property type="entry name" value="RRM_SF"/>
    <property type="match status" value="1"/>
</dbReference>
<name>A0A0C3EBU7_9AGAM</name>
<sequence length="1041" mass="114402">MPRQKLDRSWGTRFDALAAVDPVPSSPECALSHLQKPKPAIQMGDSDNNHDRVVHDASIFIGSLPSHIEYVELLAMLSDHFSGYSQIQGIKVVRDNKGGTCAFIQCQNPGSAASLLLNLRSSSRPFLGRYLRYEPARAFRALLVSYRSPRQCSQNVPAEEKATHPGDSEFTELELPTAMKLIKMPGTRRVGVLYNSDATPESPDDKSGSASLLLQPLLYDADTLRRISTFFGPVEHFKPYMPDKDSLGCPNPHGSPRSSIMDLDCWEVKWVHRDDCLNALTTLRRVPHLTVTWAHESDPETHNRQQSNGSSSTFLTPSGSWRTDGATQDDIHPSESSQFVPLTHSVQDFIANNRNPPTDQIDPVAGLDCPDKREQKVFPTAGTRPQQFRPRALSLNQGRSQPLLPPVSTQASENLLSFSWELSRETQRARQLTTAQRFSSVSESKTFPSTTFAAFPAAHMASTGFGMPYNDTRQELDTDTLHRPEFETFPVMQKSSGPCVPLTSTSGSGMKSSQNMSFQSPRGEAIPSLSEDMKAGPVRDPTTVFVGGLEMRGPRAWDERKLRVVFSKYGGIKSVKIVRPTNKRLCFAFVTFDNTESSARAIAEEHNRILDGRPIRVQLRDLYPSRRTSWQMPQTKDPSHRGSESPTSFVDDSHDNSRYDRSDMSNVTEDLEGLGLGNTSSEDVAQFAPGINTSAPLQNVAKESQLHNSGGSEGPGCHMSGKVVPRSSESRDMSAGVNTLQRASTASAHAPLIPSPFMSTPYSVPAIAYYPPQSGVPGYGAQFLYQQPFVAQPYMGYPLHPQPVPPYIQRSDAVTGNTASSYPAPTGVFENSQGPSTVYPVCTIGHPATDTDLGQTGTFTSTDSYYIRPQWARFGFDSSQGVWFHVPWDPMDEHIPDQETNPFGTADASTVPTCLPYPPAGAPIQPPPVFVQPFSHPFPYPGAVGPHGWVTGQPGWHGVMLQPSHTPQTLPSGIQFNPPPSGPAETTPSKFERNVPAHRYSRRDNYIPYHKNNNNGRGPGGRQIKPMIAPKGPQSTVIQNR</sequence>
<dbReference type="InterPro" id="IPR012677">
    <property type="entry name" value="Nucleotide-bd_a/b_plait_sf"/>
</dbReference>
<feature type="region of interest" description="Disordered" evidence="2">
    <location>
        <begin position="296"/>
        <end position="336"/>
    </location>
</feature>
<reference evidence="4 5" key="1">
    <citation type="submission" date="2014-04" db="EMBL/GenBank/DDBJ databases">
        <authorList>
            <consortium name="DOE Joint Genome Institute"/>
            <person name="Kuo A."/>
            <person name="Kohler A."/>
            <person name="Nagy L.G."/>
            <person name="Floudas D."/>
            <person name="Copeland A."/>
            <person name="Barry K.W."/>
            <person name="Cichocki N."/>
            <person name="Veneault-Fourrey C."/>
            <person name="LaButti K."/>
            <person name="Lindquist E.A."/>
            <person name="Lipzen A."/>
            <person name="Lundell T."/>
            <person name="Morin E."/>
            <person name="Murat C."/>
            <person name="Sun H."/>
            <person name="Tunlid A."/>
            <person name="Henrissat B."/>
            <person name="Grigoriev I.V."/>
            <person name="Hibbett D.S."/>
            <person name="Martin F."/>
            <person name="Nordberg H.P."/>
            <person name="Cantor M.N."/>
            <person name="Hua S.X."/>
        </authorList>
    </citation>
    <scope>NUCLEOTIDE SEQUENCE [LARGE SCALE GENOMIC DNA]</scope>
    <source>
        <strain evidence="4 5">Foug A</strain>
    </source>
</reference>
<feature type="region of interest" description="Disordered" evidence="2">
    <location>
        <begin position="505"/>
        <end position="539"/>
    </location>
</feature>
<evidence type="ECO:0000313" key="5">
    <source>
        <dbReference type="Proteomes" id="UP000053989"/>
    </source>
</evidence>
<dbReference type="InterPro" id="IPR000504">
    <property type="entry name" value="RRM_dom"/>
</dbReference>
<evidence type="ECO:0000259" key="3">
    <source>
        <dbReference type="PROSITE" id="PS50102"/>
    </source>
</evidence>
<evidence type="ECO:0000256" key="1">
    <source>
        <dbReference type="PROSITE-ProRule" id="PRU00176"/>
    </source>
</evidence>
<organism evidence="4 5">
    <name type="scientific">Scleroderma citrinum Foug A</name>
    <dbReference type="NCBI Taxonomy" id="1036808"/>
    <lineage>
        <taxon>Eukaryota</taxon>
        <taxon>Fungi</taxon>
        <taxon>Dikarya</taxon>
        <taxon>Basidiomycota</taxon>
        <taxon>Agaricomycotina</taxon>
        <taxon>Agaricomycetes</taxon>
        <taxon>Agaricomycetidae</taxon>
        <taxon>Boletales</taxon>
        <taxon>Sclerodermatineae</taxon>
        <taxon>Sclerodermataceae</taxon>
        <taxon>Scleroderma</taxon>
    </lineage>
</organism>
<keyword evidence="5" id="KW-1185">Reference proteome</keyword>
<dbReference type="PANTHER" id="PTHR23147">
    <property type="entry name" value="SERINE/ARGININE RICH SPLICING FACTOR"/>
    <property type="match status" value="1"/>
</dbReference>
<feature type="compositionally biased region" description="Polar residues" evidence="2">
    <location>
        <begin position="304"/>
        <end position="321"/>
    </location>
</feature>
<feature type="domain" description="RRM" evidence="3">
    <location>
        <begin position="57"/>
        <end position="138"/>
    </location>
</feature>
<feature type="compositionally biased region" description="Polar residues" evidence="2">
    <location>
        <begin position="505"/>
        <end position="520"/>
    </location>
</feature>
<dbReference type="SUPFAM" id="SSF54928">
    <property type="entry name" value="RNA-binding domain, RBD"/>
    <property type="match status" value="2"/>
</dbReference>
<feature type="region of interest" description="Disordered" evidence="2">
    <location>
        <begin position="350"/>
        <end position="370"/>
    </location>
</feature>
<dbReference type="SMART" id="SM00360">
    <property type="entry name" value="RRM"/>
    <property type="match status" value="2"/>
</dbReference>
<dbReference type="EMBL" id="KN822005">
    <property type="protein sequence ID" value="KIM70170.1"/>
    <property type="molecule type" value="Genomic_DNA"/>
</dbReference>
<proteinExistence type="predicted"/>
<evidence type="ECO:0000256" key="2">
    <source>
        <dbReference type="SAM" id="MobiDB-lite"/>
    </source>
</evidence>
<feature type="compositionally biased region" description="Basic and acidic residues" evidence="2">
    <location>
        <begin position="651"/>
        <end position="663"/>
    </location>
</feature>
<protein>
    <recommendedName>
        <fullName evidence="3">RRM domain-containing protein</fullName>
    </recommendedName>
</protein>
<dbReference type="OrthoDB" id="410044at2759"/>
<dbReference type="AlphaFoldDB" id="A0A0C3EBU7"/>
<dbReference type="PROSITE" id="PS50102">
    <property type="entry name" value="RRM"/>
    <property type="match status" value="2"/>
</dbReference>
<feature type="region of interest" description="Disordered" evidence="2">
    <location>
        <begin position="626"/>
        <end position="664"/>
    </location>
</feature>
<dbReference type="InParanoid" id="A0A0C3EBU7"/>
<dbReference type="GO" id="GO:0003723">
    <property type="term" value="F:RNA binding"/>
    <property type="evidence" value="ECO:0007669"/>
    <property type="project" value="UniProtKB-UniRule"/>
</dbReference>
<feature type="compositionally biased region" description="Polar residues" evidence="2">
    <location>
        <begin position="626"/>
        <end position="636"/>
    </location>
</feature>
<dbReference type="InterPro" id="IPR035979">
    <property type="entry name" value="RBD_domain_sf"/>
</dbReference>
<dbReference type="STRING" id="1036808.A0A0C3EBU7"/>
<dbReference type="Proteomes" id="UP000053989">
    <property type="component" value="Unassembled WGS sequence"/>
</dbReference>